<dbReference type="EMBL" id="CP134184">
    <property type="protein sequence ID" value="WPA97368.1"/>
    <property type="molecule type" value="Genomic_DNA"/>
</dbReference>
<gene>
    <name evidence="2" type="ORF">CB0940_01909</name>
    <name evidence="3" type="ORF">RHO25_001977</name>
</gene>
<reference evidence="2 4" key="1">
    <citation type="submission" date="2015-10" db="EMBL/GenBank/DDBJ databases">
        <title>The cercosporin biosynthetic gene cluster was horizontally transferred to several fungal lineages and shown to be expanded in Cercospora beticola based on microsynteny with recipient genomes.</title>
        <authorList>
            <person name="De Jonge R."/>
            <person name="Ebert M.K."/>
            <person name="Suttle J.C."/>
            <person name="Jurick Ii W.M."/>
            <person name="Secor G.A."/>
            <person name="Thomma B.P."/>
            <person name="Van De Peer Y."/>
            <person name="Bolton M.D."/>
        </authorList>
    </citation>
    <scope>NUCLEOTIDE SEQUENCE [LARGE SCALE GENOMIC DNA]</scope>
    <source>
        <strain evidence="2 4">09-40</strain>
    </source>
</reference>
<evidence type="ECO:0008006" key="6">
    <source>
        <dbReference type="Google" id="ProtNLM"/>
    </source>
</evidence>
<evidence type="ECO:0000313" key="5">
    <source>
        <dbReference type="Proteomes" id="UP001302367"/>
    </source>
</evidence>
<dbReference type="Gene3D" id="3.40.50.300">
    <property type="entry name" value="P-loop containing nucleotide triphosphate hydrolases"/>
    <property type="match status" value="1"/>
</dbReference>
<evidence type="ECO:0000313" key="3">
    <source>
        <dbReference type="EMBL" id="WPA97368.1"/>
    </source>
</evidence>
<dbReference type="Proteomes" id="UP001302367">
    <property type="component" value="Chromosome 1"/>
</dbReference>
<feature type="compositionally biased region" description="Low complexity" evidence="1">
    <location>
        <begin position="99"/>
        <end position="165"/>
    </location>
</feature>
<evidence type="ECO:0000256" key="1">
    <source>
        <dbReference type="SAM" id="MobiDB-lite"/>
    </source>
</evidence>
<dbReference type="OrthoDB" id="2316594at2759"/>
<feature type="compositionally biased region" description="Low complexity" evidence="1">
    <location>
        <begin position="57"/>
        <end position="92"/>
    </location>
</feature>
<dbReference type="EMBL" id="LKMD01000100">
    <property type="protein sequence ID" value="PIB01831.1"/>
    <property type="molecule type" value="Genomic_DNA"/>
</dbReference>
<proteinExistence type="predicted"/>
<feature type="region of interest" description="Disordered" evidence="1">
    <location>
        <begin position="48"/>
        <end position="165"/>
    </location>
</feature>
<reference evidence="3 5" key="2">
    <citation type="submission" date="2023-09" db="EMBL/GenBank/DDBJ databases">
        <title>Complete-Gapless Cercospora beticola genome.</title>
        <authorList>
            <person name="Wyatt N.A."/>
            <person name="Spanner R.E."/>
            <person name="Bolton M.D."/>
        </authorList>
    </citation>
    <scope>NUCLEOTIDE SEQUENCE [LARGE SCALE GENOMIC DNA]</scope>
    <source>
        <strain evidence="3">Cb09-40</strain>
    </source>
</reference>
<evidence type="ECO:0000313" key="2">
    <source>
        <dbReference type="EMBL" id="PIB01831.1"/>
    </source>
</evidence>
<organism evidence="2 4">
    <name type="scientific">Cercospora beticola</name>
    <name type="common">Sugarbeet leaf spot fungus</name>
    <dbReference type="NCBI Taxonomy" id="122368"/>
    <lineage>
        <taxon>Eukaryota</taxon>
        <taxon>Fungi</taxon>
        <taxon>Dikarya</taxon>
        <taxon>Ascomycota</taxon>
        <taxon>Pezizomycotina</taxon>
        <taxon>Dothideomycetes</taxon>
        <taxon>Dothideomycetidae</taxon>
        <taxon>Mycosphaerellales</taxon>
        <taxon>Mycosphaerellaceae</taxon>
        <taxon>Cercospora</taxon>
    </lineage>
</organism>
<dbReference type="SUPFAM" id="SSF52540">
    <property type="entry name" value="P-loop containing nucleoside triphosphate hydrolases"/>
    <property type="match status" value="1"/>
</dbReference>
<accession>A0A2G5IAM9</accession>
<dbReference type="AlphaFoldDB" id="A0A2G5IAM9"/>
<dbReference type="InterPro" id="IPR027417">
    <property type="entry name" value="P-loop_NTPase"/>
</dbReference>
<dbReference type="Proteomes" id="UP000230605">
    <property type="component" value="Chromosome 1"/>
</dbReference>
<sequence>MASAYEGVKNYLQEHYLTAAAGGRAGRQEEIRTTPLFSLAVKYHVDHAEDEVDTSSESDASSQSADNSKSSESASSSKEPSSASSDSDPAAESSDENSESSVPVSSSQQSSSSSAQSSSERSSSGEDSSAEFSSGQTSSENPSSGQSSSAQSPVRASSSSGDTSATDKAVLSQYGLLGFNVGGSESIDQCEPIMLNVNAPNSAFICGSQGSGKSYTLSAILENCLLKDTTVGSINQPVAGVVFHYDVASSSSIAEVAHLCSLGIQVNVLVSQSNEHALRKAYERIGSGDNKPTVRPLLLRSSDLSVDRMNKLMALAEKEGPPPLYMEIIQRILRRMAIENTTAKSFDYKRFHALLDQENLSREQRAPMNLRFSLLESFMHPDDVPYRANETWRPKPIGNNRLFDLKPGSLNIIDLSDPFVDAATACLLFDICLGLVKNQRPPSGLIIALDEAHKFMNDSSAAKTFTGGLLTTIREQRHNATRVVIATQEPTISTDLLDLCSVSIVHRFTSPAWFAAIRGHLGGASRMLKDGEEERDLFGEIVELDVGESLVFCPGAFVTMIADEDGENRRAGELGPNAMKMKTRKRMGNDGGMSVLASG</sequence>
<name>A0A2G5IAM9_CERBT</name>
<keyword evidence="5" id="KW-1185">Reference proteome</keyword>
<protein>
    <recommendedName>
        <fullName evidence="6">AAA+ ATPase domain-containing protein</fullName>
    </recommendedName>
</protein>
<evidence type="ECO:0000313" key="4">
    <source>
        <dbReference type="Proteomes" id="UP000230605"/>
    </source>
</evidence>